<accession>A0A0B1SD83</accession>
<dbReference type="GO" id="GO:0005737">
    <property type="term" value="C:cytoplasm"/>
    <property type="evidence" value="ECO:0007669"/>
    <property type="project" value="TreeGrafter"/>
</dbReference>
<dbReference type="Proteomes" id="UP000053660">
    <property type="component" value="Unassembled WGS sequence"/>
</dbReference>
<dbReference type="PANTHER" id="PTHR12289:SF32">
    <property type="entry name" value="GST_C_6 DOMAIN-CONTAINING PROTEIN"/>
    <property type="match status" value="1"/>
</dbReference>
<dbReference type="SUPFAM" id="SSF47616">
    <property type="entry name" value="GST C-terminal domain-like"/>
    <property type="match status" value="1"/>
</dbReference>
<evidence type="ECO:0000259" key="1">
    <source>
        <dbReference type="Pfam" id="PF17171"/>
    </source>
</evidence>
<evidence type="ECO:0000313" key="3">
    <source>
        <dbReference type="Proteomes" id="UP000053660"/>
    </source>
</evidence>
<protein>
    <recommendedName>
        <fullName evidence="1">Metaxin glutathione S-transferase domain-containing protein</fullName>
    </recommendedName>
</protein>
<dbReference type="AlphaFoldDB" id="A0A0B1SD83"/>
<proteinExistence type="predicted"/>
<organism evidence="2 3">
    <name type="scientific">Oesophagostomum dentatum</name>
    <name type="common">Nodular worm</name>
    <dbReference type="NCBI Taxonomy" id="61180"/>
    <lineage>
        <taxon>Eukaryota</taxon>
        <taxon>Metazoa</taxon>
        <taxon>Ecdysozoa</taxon>
        <taxon>Nematoda</taxon>
        <taxon>Chromadorea</taxon>
        <taxon>Rhabditida</taxon>
        <taxon>Rhabditina</taxon>
        <taxon>Rhabditomorpha</taxon>
        <taxon>Strongyloidea</taxon>
        <taxon>Strongylidae</taxon>
        <taxon>Oesophagostomum</taxon>
    </lineage>
</organism>
<feature type="domain" description="Metaxin glutathione S-transferase" evidence="1">
    <location>
        <begin position="77"/>
        <end position="115"/>
    </location>
</feature>
<dbReference type="InterPro" id="IPR033468">
    <property type="entry name" value="Metaxin_GST"/>
</dbReference>
<gene>
    <name evidence="2" type="ORF">OESDEN_18445</name>
</gene>
<sequence length="124" mass="13792">MVPNVEQHVLWSEWLIALMNGKIVQNAPAFLSRTVSGLPLPAFISNYLAKKFAEKIKRRVNGVLGGLPKEDLKELLRRDIRAVDDVLQDKKFLFGGKMTATDCAVFGQLATTYFAVQAAYYGST</sequence>
<evidence type="ECO:0000313" key="2">
    <source>
        <dbReference type="EMBL" id="KHJ81866.1"/>
    </source>
</evidence>
<dbReference type="InterPro" id="IPR050931">
    <property type="entry name" value="Mito_Protein_Transport_Metaxin"/>
</dbReference>
<keyword evidence="3" id="KW-1185">Reference proteome</keyword>
<dbReference type="EMBL" id="KN584637">
    <property type="protein sequence ID" value="KHJ81866.1"/>
    <property type="molecule type" value="Genomic_DNA"/>
</dbReference>
<dbReference type="Pfam" id="PF17171">
    <property type="entry name" value="GST_C_6"/>
    <property type="match status" value="1"/>
</dbReference>
<name>A0A0B1SD83_OESDE</name>
<dbReference type="CDD" id="cd03193">
    <property type="entry name" value="GST_C_Metaxin"/>
    <property type="match status" value="1"/>
</dbReference>
<dbReference type="PANTHER" id="PTHR12289">
    <property type="entry name" value="METAXIN RELATED"/>
    <property type="match status" value="1"/>
</dbReference>
<reference evidence="2 3" key="1">
    <citation type="submission" date="2014-03" db="EMBL/GenBank/DDBJ databases">
        <title>Draft genome of the hookworm Oesophagostomum dentatum.</title>
        <authorList>
            <person name="Mitreva M."/>
        </authorList>
    </citation>
    <scope>NUCLEOTIDE SEQUENCE [LARGE SCALE GENOMIC DNA]</scope>
    <source>
        <strain evidence="2 3">OD-Hann</strain>
    </source>
</reference>
<dbReference type="OrthoDB" id="5835136at2759"/>
<dbReference type="InterPro" id="IPR036282">
    <property type="entry name" value="Glutathione-S-Trfase_C_sf"/>
</dbReference>